<sequence length="147" mass="17281">MAIFETSCTLANVGKKFWRCPNYKSINDEYAGCNFFKWFLDKVIDERDVLIMRQRRKITNLETSLKFTKKALKYAVCNAFQKGRPWVDSSKRVVQRWELQIGCPITSYASKQRGCIKWWLPKMDSSIIGIQWPEMRPKTDVSIARCV</sequence>
<name>A0A371H6P4_MUCPR</name>
<evidence type="ECO:0000313" key="2">
    <source>
        <dbReference type="Proteomes" id="UP000257109"/>
    </source>
</evidence>
<protein>
    <recommendedName>
        <fullName evidence="3">Zinc finger GRF-type domain-containing protein</fullName>
    </recommendedName>
</protein>
<dbReference type="EMBL" id="QJKJ01003449">
    <property type="protein sequence ID" value="RDX98460.1"/>
    <property type="molecule type" value="Genomic_DNA"/>
</dbReference>
<feature type="non-terminal residue" evidence="1">
    <location>
        <position position="1"/>
    </location>
</feature>
<comment type="caution">
    <text evidence="1">The sequence shown here is derived from an EMBL/GenBank/DDBJ whole genome shotgun (WGS) entry which is preliminary data.</text>
</comment>
<evidence type="ECO:0000313" key="1">
    <source>
        <dbReference type="EMBL" id="RDX98460.1"/>
    </source>
</evidence>
<proteinExistence type="predicted"/>
<dbReference type="Proteomes" id="UP000257109">
    <property type="component" value="Unassembled WGS sequence"/>
</dbReference>
<gene>
    <name evidence="1" type="ORF">CR513_18612</name>
</gene>
<evidence type="ECO:0008006" key="3">
    <source>
        <dbReference type="Google" id="ProtNLM"/>
    </source>
</evidence>
<organism evidence="1 2">
    <name type="scientific">Mucuna pruriens</name>
    <name type="common">Velvet bean</name>
    <name type="synonym">Dolichos pruriens</name>
    <dbReference type="NCBI Taxonomy" id="157652"/>
    <lineage>
        <taxon>Eukaryota</taxon>
        <taxon>Viridiplantae</taxon>
        <taxon>Streptophyta</taxon>
        <taxon>Embryophyta</taxon>
        <taxon>Tracheophyta</taxon>
        <taxon>Spermatophyta</taxon>
        <taxon>Magnoliopsida</taxon>
        <taxon>eudicotyledons</taxon>
        <taxon>Gunneridae</taxon>
        <taxon>Pentapetalae</taxon>
        <taxon>rosids</taxon>
        <taxon>fabids</taxon>
        <taxon>Fabales</taxon>
        <taxon>Fabaceae</taxon>
        <taxon>Papilionoideae</taxon>
        <taxon>50 kb inversion clade</taxon>
        <taxon>NPAAA clade</taxon>
        <taxon>indigoferoid/millettioid clade</taxon>
        <taxon>Phaseoleae</taxon>
        <taxon>Mucuna</taxon>
    </lineage>
</organism>
<reference evidence="1" key="1">
    <citation type="submission" date="2018-05" db="EMBL/GenBank/DDBJ databases">
        <title>Draft genome of Mucuna pruriens seed.</title>
        <authorList>
            <person name="Nnadi N.E."/>
            <person name="Vos R."/>
            <person name="Hasami M.H."/>
            <person name="Devisetty U.K."/>
            <person name="Aguiy J.C."/>
        </authorList>
    </citation>
    <scope>NUCLEOTIDE SEQUENCE [LARGE SCALE GENOMIC DNA]</scope>
    <source>
        <strain evidence="1">JCA_2017</strain>
    </source>
</reference>
<dbReference type="AlphaFoldDB" id="A0A371H6P4"/>
<keyword evidence="2" id="KW-1185">Reference proteome</keyword>
<dbReference type="OrthoDB" id="1436656at2759"/>
<accession>A0A371H6P4</accession>